<name>A0AAD4ZFT4_PRUDU</name>
<protein>
    <submittedName>
        <fullName evidence="1">Uncharacterized protein</fullName>
    </submittedName>
</protein>
<dbReference type="EMBL" id="JAJFAZ020000002">
    <property type="protein sequence ID" value="KAI5345172.1"/>
    <property type="molecule type" value="Genomic_DNA"/>
</dbReference>
<evidence type="ECO:0000313" key="2">
    <source>
        <dbReference type="Proteomes" id="UP001054821"/>
    </source>
</evidence>
<evidence type="ECO:0000313" key="1">
    <source>
        <dbReference type="EMBL" id="KAI5345172.1"/>
    </source>
</evidence>
<sequence>MAYSIEVRGSWKNVRRGQNLGDEIIQGKTKKRKTITHGSSNEQCPQSVPVVCSVSEIMALLGPPKENTSSHRDPVEPPPPMIESSLYSIVSDDEDCEYFNCMMSEM</sequence>
<gene>
    <name evidence="1" type="ORF">L3X38_013049</name>
</gene>
<comment type="caution">
    <text evidence="1">The sequence shown here is derived from an EMBL/GenBank/DDBJ whole genome shotgun (WGS) entry which is preliminary data.</text>
</comment>
<proteinExistence type="predicted"/>
<reference evidence="1 2" key="1">
    <citation type="journal article" date="2022" name="G3 (Bethesda)">
        <title>Whole-genome sequence and methylome profiling of the almond [Prunus dulcis (Mill.) D.A. Webb] cultivar 'Nonpareil'.</title>
        <authorList>
            <person name="D'Amico-Willman K.M."/>
            <person name="Ouma W.Z."/>
            <person name="Meulia T."/>
            <person name="Sideli G.M."/>
            <person name="Gradziel T.M."/>
            <person name="Fresnedo-Ramirez J."/>
        </authorList>
    </citation>
    <scope>NUCLEOTIDE SEQUENCE [LARGE SCALE GENOMIC DNA]</scope>
    <source>
        <strain evidence="1">Clone GOH B32 T37-40</strain>
    </source>
</reference>
<accession>A0AAD4ZFT4</accession>
<organism evidence="1 2">
    <name type="scientific">Prunus dulcis</name>
    <name type="common">Almond</name>
    <name type="synonym">Amygdalus dulcis</name>
    <dbReference type="NCBI Taxonomy" id="3755"/>
    <lineage>
        <taxon>Eukaryota</taxon>
        <taxon>Viridiplantae</taxon>
        <taxon>Streptophyta</taxon>
        <taxon>Embryophyta</taxon>
        <taxon>Tracheophyta</taxon>
        <taxon>Spermatophyta</taxon>
        <taxon>Magnoliopsida</taxon>
        <taxon>eudicotyledons</taxon>
        <taxon>Gunneridae</taxon>
        <taxon>Pentapetalae</taxon>
        <taxon>rosids</taxon>
        <taxon>fabids</taxon>
        <taxon>Rosales</taxon>
        <taxon>Rosaceae</taxon>
        <taxon>Amygdaloideae</taxon>
        <taxon>Amygdaleae</taxon>
        <taxon>Prunus</taxon>
    </lineage>
</organism>
<dbReference type="Proteomes" id="UP001054821">
    <property type="component" value="Chromosome 2"/>
</dbReference>
<keyword evidence="2" id="KW-1185">Reference proteome</keyword>
<dbReference type="AlphaFoldDB" id="A0AAD4ZFT4"/>